<dbReference type="STRING" id="1177179.A11A3_00875"/>
<reference evidence="3 4" key="1">
    <citation type="journal article" date="2012" name="J. Bacteriol.">
        <title>Genome Sequence of the Alkane-Degrading Bacterium Alcanivorax hongdengensis Type Strain A-11-3.</title>
        <authorList>
            <person name="Lai Q."/>
            <person name="Shao Z."/>
        </authorList>
    </citation>
    <scope>NUCLEOTIDE SEQUENCE [LARGE SCALE GENOMIC DNA]</scope>
    <source>
        <strain evidence="3 4">A-11-3</strain>
    </source>
</reference>
<dbReference type="InterPro" id="IPR012340">
    <property type="entry name" value="NA-bd_OB-fold"/>
</dbReference>
<sequence length="281" mass="30505">MTESPAPRIGTRQSLEVLRRVRNGLLLDGGPLGDVLLPERELDDDTLAPGDSLMVTLYSDGQGRPMASLRTPRVQRGQVASLKVVSTSKLGAFLDWGMPKDLLLPFSEQRGPVREGGWALVMVTTDREGRLLASAQLDHFLKDTCDAYQQGDEVSLVVSHNTDLGCKVVVDQRYWGMIAASELRAPLRPGQRVTGYVGRLRRDGKLSLSLNAPGAAKRDGLADQIMAALEAAGGSLALSDKSSPEDIFAAFRCSKNAFKQAIGGLYRARRLIIEPGRIRLP</sequence>
<dbReference type="Proteomes" id="UP000010164">
    <property type="component" value="Unassembled WGS sequence"/>
</dbReference>
<dbReference type="InterPro" id="IPR039566">
    <property type="entry name" value="CvfB_S1_st"/>
</dbReference>
<protein>
    <recommendedName>
        <fullName evidence="2">S1 motif domain-containing protein</fullName>
    </recommendedName>
</protein>
<dbReference type="GO" id="GO:0003676">
    <property type="term" value="F:nucleic acid binding"/>
    <property type="evidence" value="ECO:0007669"/>
    <property type="project" value="InterPro"/>
</dbReference>
<dbReference type="SUPFAM" id="SSF50249">
    <property type="entry name" value="Nucleic acid-binding proteins"/>
    <property type="match status" value="1"/>
</dbReference>
<comment type="caution">
    <text evidence="3">The sequence shown here is derived from an EMBL/GenBank/DDBJ whole genome shotgun (WGS) entry which is preliminary data.</text>
</comment>
<feature type="domain" description="S1 motif" evidence="2">
    <location>
        <begin position="149"/>
        <end position="211"/>
    </location>
</feature>
<comment type="similarity">
    <text evidence="1">Belongs to the CvfB family.</text>
</comment>
<accession>L0WGM8</accession>
<dbReference type="OrthoDB" id="9801597at2"/>
<dbReference type="RefSeq" id="WP_008927366.1">
    <property type="nucleotide sequence ID" value="NZ_AMRJ01000001.1"/>
</dbReference>
<name>L0WGM8_9GAMM</name>
<gene>
    <name evidence="3" type="ORF">A11A3_00875</name>
</gene>
<evidence type="ECO:0000259" key="2">
    <source>
        <dbReference type="SMART" id="SM00316"/>
    </source>
</evidence>
<evidence type="ECO:0000313" key="4">
    <source>
        <dbReference type="Proteomes" id="UP000010164"/>
    </source>
</evidence>
<dbReference type="PIRSF" id="PIRSF012524">
    <property type="entry name" value="YitL_S1"/>
    <property type="match status" value="1"/>
</dbReference>
<dbReference type="Gene3D" id="2.40.50.140">
    <property type="entry name" value="Nucleic acid-binding proteins"/>
    <property type="match status" value="2"/>
</dbReference>
<dbReference type="PANTHER" id="PTHR37296">
    <property type="entry name" value="CONSERVED VIRULENCE FACTOR B"/>
    <property type="match status" value="1"/>
</dbReference>
<dbReference type="InterPro" id="IPR040764">
    <property type="entry name" value="CvfB_WH"/>
</dbReference>
<dbReference type="InterPro" id="IPR036388">
    <property type="entry name" value="WH-like_DNA-bd_sf"/>
</dbReference>
<dbReference type="PATRIC" id="fig|1177179.3.peg.170"/>
<proteinExistence type="inferred from homology"/>
<dbReference type="SMART" id="SM00316">
    <property type="entry name" value="S1"/>
    <property type="match status" value="3"/>
</dbReference>
<dbReference type="eggNOG" id="COG2996">
    <property type="taxonomic scope" value="Bacteria"/>
</dbReference>
<organism evidence="3 4">
    <name type="scientific">Alcanivorax hongdengensis A-11-3</name>
    <dbReference type="NCBI Taxonomy" id="1177179"/>
    <lineage>
        <taxon>Bacteria</taxon>
        <taxon>Pseudomonadati</taxon>
        <taxon>Pseudomonadota</taxon>
        <taxon>Gammaproteobacteria</taxon>
        <taxon>Oceanospirillales</taxon>
        <taxon>Alcanivoracaceae</taxon>
        <taxon>Alcanivorax</taxon>
    </lineage>
</organism>
<keyword evidence="4" id="KW-1185">Reference proteome</keyword>
<dbReference type="Gene3D" id="1.10.10.10">
    <property type="entry name" value="Winged helix-like DNA-binding domain superfamily/Winged helix DNA-binding domain"/>
    <property type="match status" value="1"/>
</dbReference>
<dbReference type="EMBL" id="AMRJ01000001">
    <property type="protein sequence ID" value="EKF76003.1"/>
    <property type="molecule type" value="Genomic_DNA"/>
</dbReference>
<evidence type="ECO:0000256" key="1">
    <source>
        <dbReference type="PIRNR" id="PIRNR012524"/>
    </source>
</evidence>
<feature type="domain" description="S1 motif" evidence="2">
    <location>
        <begin position="75"/>
        <end position="136"/>
    </location>
</feature>
<dbReference type="Pfam" id="PF17783">
    <property type="entry name" value="WHD_CvfB"/>
    <property type="match status" value="1"/>
</dbReference>
<dbReference type="PANTHER" id="PTHR37296:SF1">
    <property type="entry name" value="CONSERVED VIRULENCE FACTOR B"/>
    <property type="match status" value="1"/>
</dbReference>
<dbReference type="AlphaFoldDB" id="L0WGM8"/>
<dbReference type="InterPro" id="IPR003029">
    <property type="entry name" value="S1_domain"/>
</dbReference>
<evidence type="ECO:0000313" key="3">
    <source>
        <dbReference type="EMBL" id="EKF76003.1"/>
    </source>
</evidence>
<dbReference type="InterPro" id="IPR014464">
    <property type="entry name" value="CvfB_fam"/>
</dbReference>
<dbReference type="Pfam" id="PF13509">
    <property type="entry name" value="S1_2"/>
    <property type="match status" value="1"/>
</dbReference>
<feature type="domain" description="S1 motif" evidence="2">
    <location>
        <begin position="8"/>
        <end position="70"/>
    </location>
</feature>